<evidence type="ECO:0000313" key="1">
    <source>
        <dbReference type="EMBL" id="NMM47495.1"/>
    </source>
</evidence>
<dbReference type="Proteomes" id="UP000559010">
    <property type="component" value="Unassembled WGS sequence"/>
</dbReference>
<gene>
    <name evidence="1" type="ORF">HH304_03725</name>
</gene>
<keyword evidence="2" id="KW-1185">Reference proteome</keyword>
<accession>A0A848IW42</accession>
<dbReference type="EMBL" id="JABBNU010000002">
    <property type="protein sequence ID" value="NMM47495.1"/>
    <property type="molecule type" value="Genomic_DNA"/>
</dbReference>
<reference evidence="1 2" key="1">
    <citation type="submission" date="2020-04" db="EMBL/GenBank/DDBJ databases">
        <title>Flammeovirgaceae bacterium KN852 isolated from deep sea.</title>
        <authorList>
            <person name="Zhang D.-C."/>
        </authorList>
    </citation>
    <scope>NUCLEOTIDE SEQUENCE [LARGE SCALE GENOMIC DNA]</scope>
    <source>
        <strain evidence="1 2">KN852</strain>
    </source>
</reference>
<dbReference type="RefSeq" id="WP_169678117.1">
    <property type="nucleotide sequence ID" value="NZ_JABBNU010000002.1"/>
</dbReference>
<evidence type="ECO:0000313" key="2">
    <source>
        <dbReference type="Proteomes" id="UP000559010"/>
    </source>
</evidence>
<sequence>MSTYMGNSYKSILILLVSSILVFSACDEPVFIFDPGMPGLPVFSKRGNDVAGAIINNTMIWNSMNYSSTIPVQCDTINNKLRLYFEGYLVNEDNHNNDDIYLIMEIETDKVKSFDDLVALDQTKYDFTSPGNLAYIVIDENNYDENFQPLNQKGNLTIRRSSSTGTNSDKIIFAGTFGYEYEDSFNLKYTVFQGRFDFTIRESGFYYKQ</sequence>
<name>A0A848IW42_9BACT</name>
<protein>
    <submittedName>
        <fullName evidence="1">Uncharacterized protein</fullName>
    </submittedName>
</protein>
<dbReference type="AlphaFoldDB" id="A0A848IW42"/>
<proteinExistence type="predicted"/>
<organism evidence="1 2">
    <name type="scientific">Marinigracilibium pacificum</name>
    <dbReference type="NCBI Taxonomy" id="2729599"/>
    <lineage>
        <taxon>Bacteria</taxon>
        <taxon>Pseudomonadati</taxon>
        <taxon>Bacteroidota</taxon>
        <taxon>Cytophagia</taxon>
        <taxon>Cytophagales</taxon>
        <taxon>Flammeovirgaceae</taxon>
        <taxon>Marinigracilibium</taxon>
    </lineage>
</organism>
<comment type="caution">
    <text evidence="1">The sequence shown here is derived from an EMBL/GenBank/DDBJ whole genome shotgun (WGS) entry which is preliminary data.</text>
</comment>